<dbReference type="SUPFAM" id="SSF52540">
    <property type="entry name" value="P-loop containing nucleoside triphosphate hydrolases"/>
    <property type="match status" value="1"/>
</dbReference>
<keyword evidence="4" id="KW-0547">Nucleotide-binding</keyword>
<organism evidence="7 8">
    <name type="scientific">Permianibacter aggregans</name>
    <dbReference type="NCBI Taxonomy" id="1510150"/>
    <lineage>
        <taxon>Bacteria</taxon>
        <taxon>Pseudomonadati</taxon>
        <taxon>Pseudomonadota</taxon>
        <taxon>Gammaproteobacteria</taxon>
        <taxon>Pseudomonadales</taxon>
        <taxon>Pseudomonadaceae</taxon>
        <taxon>Permianibacter</taxon>
    </lineage>
</organism>
<dbReference type="Proteomes" id="UP000295375">
    <property type="component" value="Unassembled WGS sequence"/>
</dbReference>
<dbReference type="RefSeq" id="WP_133589142.1">
    <property type="nucleotide sequence ID" value="NZ_CP037953.1"/>
</dbReference>
<keyword evidence="5 7" id="KW-0067">ATP-binding</keyword>
<dbReference type="AlphaFoldDB" id="A0A4R6UUC2"/>
<dbReference type="PANTHER" id="PTHR42711:SF5">
    <property type="entry name" value="ABC TRANSPORTER ATP-BINDING PROTEIN NATA"/>
    <property type="match status" value="1"/>
</dbReference>
<evidence type="ECO:0000313" key="8">
    <source>
        <dbReference type="Proteomes" id="UP000295375"/>
    </source>
</evidence>
<keyword evidence="8" id="KW-1185">Reference proteome</keyword>
<dbReference type="Gene3D" id="3.40.50.300">
    <property type="entry name" value="P-loop containing nucleotide triphosphate hydrolases"/>
    <property type="match status" value="1"/>
</dbReference>
<name>A0A4R6UUC2_9GAMM</name>
<gene>
    <name evidence="7" type="ORF">EV696_104205</name>
</gene>
<reference evidence="7 8" key="1">
    <citation type="submission" date="2019-03" db="EMBL/GenBank/DDBJ databases">
        <title>Genomic Encyclopedia of Type Strains, Phase IV (KMG-IV): sequencing the most valuable type-strain genomes for metagenomic binning, comparative biology and taxonomic classification.</title>
        <authorList>
            <person name="Goeker M."/>
        </authorList>
    </citation>
    <scope>NUCLEOTIDE SEQUENCE [LARGE SCALE GENOMIC DNA]</scope>
    <source>
        <strain evidence="7 8">DSM 103792</strain>
    </source>
</reference>
<protein>
    <submittedName>
        <fullName evidence="7">Sodium transport system ATP-binding protein</fullName>
    </submittedName>
</protein>
<comment type="similarity">
    <text evidence="1">Belongs to the ABC transporter superfamily.</text>
</comment>
<dbReference type="InterPro" id="IPR003593">
    <property type="entry name" value="AAA+_ATPase"/>
</dbReference>
<evidence type="ECO:0000256" key="2">
    <source>
        <dbReference type="ARBA" id="ARBA00022448"/>
    </source>
</evidence>
<dbReference type="EMBL" id="SNYM01000004">
    <property type="protein sequence ID" value="TDQ49499.1"/>
    <property type="molecule type" value="Genomic_DNA"/>
</dbReference>
<dbReference type="Pfam" id="PF00005">
    <property type="entry name" value="ABC_tran"/>
    <property type="match status" value="1"/>
</dbReference>
<dbReference type="PANTHER" id="PTHR42711">
    <property type="entry name" value="ABC TRANSPORTER ATP-BINDING PROTEIN"/>
    <property type="match status" value="1"/>
</dbReference>
<dbReference type="InterPro" id="IPR027417">
    <property type="entry name" value="P-loop_NTPase"/>
</dbReference>
<evidence type="ECO:0000256" key="3">
    <source>
        <dbReference type="ARBA" id="ARBA00022458"/>
    </source>
</evidence>
<evidence type="ECO:0000256" key="1">
    <source>
        <dbReference type="ARBA" id="ARBA00005417"/>
    </source>
</evidence>
<dbReference type="PROSITE" id="PS50893">
    <property type="entry name" value="ABC_TRANSPORTER_2"/>
    <property type="match status" value="1"/>
</dbReference>
<dbReference type="OrthoDB" id="9778547at2"/>
<evidence type="ECO:0000313" key="7">
    <source>
        <dbReference type="EMBL" id="TDQ49499.1"/>
    </source>
</evidence>
<sequence length="244" mass="26116">MIELHNVEKSFGKVKALDGASFRAEDGKITALLGPNGAGKTTAMRILFGLLKRDGGEVAVDGIDPAKDPISVRKSLGVLTDQVGLYERLSTREHLQYFGELHGMDKASIDKATEEISALLGMEDILERRAAGFSQGQRLKVALARALLHSPKNVLLDEPTRGLDVMSTRALRKAISSLKARGCCVVFSTHVMQEVSTLSDEVIVMTKGKAVAAGTPQQLCERTGIANLEDAFVSLIGTEEGIAA</sequence>
<dbReference type="InterPro" id="IPR050763">
    <property type="entry name" value="ABC_transporter_ATP-binding"/>
</dbReference>
<dbReference type="SMART" id="SM00382">
    <property type="entry name" value="AAA"/>
    <property type="match status" value="1"/>
</dbReference>
<keyword evidence="3" id="KW-0536">Nodulation</keyword>
<dbReference type="GO" id="GO:0016887">
    <property type="term" value="F:ATP hydrolysis activity"/>
    <property type="evidence" value="ECO:0007669"/>
    <property type="project" value="InterPro"/>
</dbReference>
<proteinExistence type="inferred from homology"/>
<evidence type="ECO:0000256" key="4">
    <source>
        <dbReference type="ARBA" id="ARBA00022741"/>
    </source>
</evidence>
<accession>A0A4R6UUC2</accession>
<evidence type="ECO:0000259" key="6">
    <source>
        <dbReference type="PROSITE" id="PS50893"/>
    </source>
</evidence>
<keyword evidence="2" id="KW-0813">Transport</keyword>
<dbReference type="GO" id="GO:0005524">
    <property type="term" value="F:ATP binding"/>
    <property type="evidence" value="ECO:0007669"/>
    <property type="project" value="UniProtKB-KW"/>
</dbReference>
<comment type="caution">
    <text evidence="7">The sequence shown here is derived from an EMBL/GenBank/DDBJ whole genome shotgun (WGS) entry which is preliminary data.</text>
</comment>
<feature type="domain" description="ABC transporter" evidence="6">
    <location>
        <begin position="2"/>
        <end position="232"/>
    </location>
</feature>
<dbReference type="InterPro" id="IPR003439">
    <property type="entry name" value="ABC_transporter-like_ATP-bd"/>
</dbReference>
<evidence type="ECO:0000256" key="5">
    <source>
        <dbReference type="ARBA" id="ARBA00022840"/>
    </source>
</evidence>